<dbReference type="AlphaFoldDB" id="A0A2P2QJZ8"/>
<accession>A0A2P2QJZ8</accession>
<name>A0A2P2QJZ8_RHIMU</name>
<dbReference type="EMBL" id="GGEC01086836">
    <property type="protein sequence ID" value="MBX67320.1"/>
    <property type="molecule type" value="Transcribed_RNA"/>
</dbReference>
<reference evidence="1" key="1">
    <citation type="submission" date="2018-02" db="EMBL/GenBank/DDBJ databases">
        <title>Rhizophora mucronata_Transcriptome.</title>
        <authorList>
            <person name="Meera S.P."/>
            <person name="Sreeshan A."/>
            <person name="Augustine A."/>
        </authorList>
    </citation>
    <scope>NUCLEOTIDE SEQUENCE</scope>
    <source>
        <tissue evidence="1">Leaf</tissue>
    </source>
</reference>
<protein>
    <submittedName>
        <fullName evidence="1">Uncharacterized protein</fullName>
    </submittedName>
</protein>
<organism evidence="1">
    <name type="scientific">Rhizophora mucronata</name>
    <name type="common">Asiatic mangrove</name>
    <dbReference type="NCBI Taxonomy" id="61149"/>
    <lineage>
        <taxon>Eukaryota</taxon>
        <taxon>Viridiplantae</taxon>
        <taxon>Streptophyta</taxon>
        <taxon>Embryophyta</taxon>
        <taxon>Tracheophyta</taxon>
        <taxon>Spermatophyta</taxon>
        <taxon>Magnoliopsida</taxon>
        <taxon>eudicotyledons</taxon>
        <taxon>Gunneridae</taxon>
        <taxon>Pentapetalae</taxon>
        <taxon>rosids</taxon>
        <taxon>fabids</taxon>
        <taxon>Malpighiales</taxon>
        <taxon>Rhizophoraceae</taxon>
        <taxon>Rhizophora</taxon>
    </lineage>
</organism>
<proteinExistence type="predicted"/>
<evidence type="ECO:0000313" key="1">
    <source>
        <dbReference type="EMBL" id="MBX67320.1"/>
    </source>
</evidence>
<sequence>MVSGEGLPYSNIANQSIMTIFSVHDQN</sequence>